<accession>I3DY09</accession>
<sequence>MNPFAKEITDLIKKYISDGMSKKEALESVGAKKWSGDNIYYIPYGLYEDKVLLIKVD</sequence>
<comment type="caution">
    <text evidence="1">The sequence shown here is derived from an EMBL/GenBank/DDBJ whole genome shotgun (WGS) entry which is preliminary data.</text>
</comment>
<dbReference type="STRING" id="997296.PB1_16274"/>
<evidence type="ECO:0000313" key="1">
    <source>
        <dbReference type="EMBL" id="EIJ79130.1"/>
    </source>
</evidence>
<name>I3DY09_BACMT</name>
<proteinExistence type="predicted"/>
<protein>
    <submittedName>
        <fullName evidence="1">Uncharacterized protein</fullName>
    </submittedName>
</protein>
<gene>
    <name evidence="1" type="ORF">PB1_16274</name>
</gene>
<organism evidence="1 2">
    <name type="scientific">Bacillus methanolicus PB1</name>
    <dbReference type="NCBI Taxonomy" id="997296"/>
    <lineage>
        <taxon>Bacteria</taxon>
        <taxon>Bacillati</taxon>
        <taxon>Bacillota</taxon>
        <taxon>Bacilli</taxon>
        <taxon>Bacillales</taxon>
        <taxon>Bacillaceae</taxon>
        <taxon>Bacillus</taxon>
    </lineage>
</organism>
<dbReference type="AlphaFoldDB" id="I3DY09"/>
<dbReference type="RefSeq" id="WP_004438559.1">
    <property type="nucleotide sequence ID" value="NZ_AFEU01000003.1"/>
</dbReference>
<reference evidence="1 2" key="1">
    <citation type="journal article" date="2012" name="Appl. Environ. Microbiol.">
        <title>Genome Sequence of Thermotolerant Bacillus methanolicus: Features and Regulation Related to Methylotrophy and Production of L-Lysine and L-Glutamate from Methanol.</title>
        <authorList>
            <person name="Heggeset T.M."/>
            <person name="Krog A."/>
            <person name="Balzer S."/>
            <person name="Wentzel A."/>
            <person name="Ellingsen T.E."/>
            <person name="Brautaset T."/>
        </authorList>
    </citation>
    <scope>NUCLEOTIDE SEQUENCE [LARGE SCALE GENOMIC DNA]</scope>
    <source>
        <strain evidence="1 2">PB1</strain>
    </source>
</reference>
<evidence type="ECO:0000313" key="2">
    <source>
        <dbReference type="Proteomes" id="UP000010523"/>
    </source>
</evidence>
<dbReference type="EMBL" id="AFEU01000003">
    <property type="protein sequence ID" value="EIJ79130.1"/>
    <property type="molecule type" value="Genomic_DNA"/>
</dbReference>
<dbReference type="Proteomes" id="UP000010523">
    <property type="component" value="Unassembled WGS sequence"/>
</dbReference>
<keyword evidence="2" id="KW-1185">Reference proteome</keyword>
<dbReference type="PATRIC" id="fig|997296.3.peg.3427"/>